<dbReference type="PANTHER" id="PTHR43814:SF1">
    <property type="entry name" value="ARGININOSUCCINATE LYASE"/>
    <property type="match status" value="1"/>
</dbReference>
<dbReference type="GO" id="GO:0004056">
    <property type="term" value="F:argininosuccinate lyase activity"/>
    <property type="evidence" value="ECO:0007669"/>
    <property type="project" value="UniProtKB-UniRule"/>
</dbReference>
<keyword evidence="5 7" id="KW-0028">Amino-acid biosynthesis</keyword>
<sequence length="467" mass="52927">MSQKAEKLWGGRFDLPTNKLVEEYTASLLVEPRLAPFDIQGSIIHCTMLAKQGIIKEDEAKTIIKGLEQVRKEIQNGTFVFDIADEDIHMAVEKRMTQIVGPVGGKLHTARSRNDQTTLDSKMHMRAVIKEILNQIIALQEEIIHQAQKNIKAIMPGYTHLQTGQPVLFSHWIMAYFWMLSRDYSRFEDLYKRMDECPLGAAALGGTTFNIDRHFCAKELGFTKPTENSIDSVSDRDHMVEFTSVAAMCFMHLSRFCEELILFSSQDFKFIELSDDFCTGSSIMPQKKNPDVAEKMRGKTGRMYGNVMAMLTIMKGIPLAYNTDMSEDKAQVYDSMDTLMASLKIITPMIEKMQVNANNTRAAAAKGFSNATDMADYLVRKNIPFREAHSIVGGAVNYCIKHNKMLEELSMEEFHQFNENIQEDIYEAIALETCIDARVSYGGTGTKVVLEQIKHAKELLDQYKAQD</sequence>
<evidence type="ECO:0000313" key="10">
    <source>
        <dbReference type="EMBL" id="AJD01181.1"/>
    </source>
</evidence>
<organism evidence="10 11">
    <name type="scientific">Campylobacter lari NCTC 11845</name>
    <dbReference type="NCBI Taxonomy" id="1388749"/>
    <lineage>
        <taxon>Bacteria</taxon>
        <taxon>Pseudomonadati</taxon>
        <taxon>Campylobacterota</taxon>
        <taxon>Epsilonproteobacteria</taxon>
        <taxon>Campylobacterales</taxon>
        <taxon>Campylobacteraceae</taxon>
        <taxon>Campylobacter</taxon>
    </lineage>
</organism>
<comment type="pathway">
    <text evidence="2 7">Amino-acid biosynthesis; L-arginine biosynthesis; L-arginine from L-ornithine and carbamoyl phosphate: step 3/3.</text>
</comment>
<gene>
    <name evidence="7 10" type="primary">argH</name>
    <name evidence="10" type="ORF">UPTC3659_0295</name>
</gene>
<dbReference type="GO" id="GO:0005829">
    <property type="term" value="C:cytosol"/>
    <property type="evidence" value="ECO:0007669"/>
    <property type="project" value="TreeGrafter"/>
</dbReference>
<reference evidence="10 11" key="1">
    <citation type="journal article" date="2014" name="Genome Biol. Evol.">
        <title>Comparative Genomics of the Campylobacter lari Group.</title>
        <authorList>
            <person name="Miller W.G."/>
            <person name="Yee E."/>
            <person name="Chapman M.H."/>
            <person name="Smith T.P."/>
            <person name="Bono J.L."/>
            <person name="Huynh S."/>
            <person name="Parker C.T."/>
            <person name="Vandamme P."/>
            <person name="Luong K."/>
            <person name="Korlach J."/>
        </authorList>
    </citation>
    <scope>NUCLEOTIDE SEQUENCE [LARGE SCALE GENOMIC DNA]</scope>
    <source>
        <strain evidence="11">RM3659</strain>
    </source>
</reference>
<dbReference type="InterPro" id="IPR009049">
    <property type="entry name" value="Argininosuccinate_lyase"/>
</dbReference>
<name>A0A0A8HUP0_CAMLA</name>
<dbReference type="EC" id="4.3.2.1" evidence="3 7"/>
<dbReference type="InterPro" id="IPR022761">
    <property type="entry name" value="Fumarate_lyase_N"/>
</dbReference>
<dbReference type="FunFam" id="1.20.200.10:FF:000015">
    <property type="entry name" value="argininosuccinate lyase isoform X2"/>
    <property type="match status" value="1"/>
</dbReference>
<evidence type="ECO:0000256" key="6">
    <source>
        <dbReference type="ARBA" id="ARBA00023239"/>
    </source>
</evidence>
<keyword evidence="7" id="KW-0963">Cytoplasm</keyword>
<evidence type="ECO:0000259" key="9">
    <source>
        <dbReference type="Pfam" id="PF14698"/>
    </source>
</evidence>
<dbReference type="InterPro" id="IPR029419">
    <property type="entry name" value="Arg_succ_lyase_C"/>
</dbReference>
<evidence type="ECO:0000256" key="7">
    <source>
        <dbReference type="HAMAP-Rule" id="MF_00006"/>
    </source>
</evidence>
<dbReference type="Gene3D" id="1.20.200.10">
    <property type="entry name" value="Fumarase/aspartase (Central domain)"/>
    <property type="match status" value="1"/>
</dbReference>
<feature type="domain" description="Fumarate lyase N-terminal" evidence="8">
    <location>
        <begin position="11"/>
        <end position="305"/>
    </location>
</feature>
<dbReference type="KEGG" id="cln:UPTC3659_0295"/>
<dbReference type="InterPro" id="IPR020557">
    <property type="entry name" value="Fumarate_lyase_CS"/>
</dbReference>
<dbReference type="AlphaFoldDB" id="A0A0A8HUP0"/>
<protein>
    <recommendedName>
        <fullName evidence="3 7">Argininosuccinate lyase</fullName>
        <shortName evidence="7">ASAL</shortName>
        <ecNumber evidence="3 7">4.3.2.1</ecNumber>
    </recommendedName>
    <alternativeName>
        <fullName evidence="7">Arginosuccinase</fullName>
    </alternativeName>
</protein>
<dbReference type="RefSeq" id="WP_039625332.1">
    <property type="nucleotide sequence ID" value="NZ_CP007775.1"/>
</dbReference>
<dbReference type="GO" id="GO:0042450">
    <property type="term" value="P:L-arginine biosynthetic process via ornithine"/>
    <property type="evidence" value="ECO:0007669"/>
    <property type="project" value="UniProtKB-UniRule"/>
</dbReference>
<accession>A0A0A8HUP0</accession>
<dbReference type="Gene3D" id="1.10.40.30">
    <property type="entry name" value="Fumarase/aspartase (C-terminal domain)"/>
    <property type="match status" value="1"/>
</dbReference>
<dbReference type="InterPro" id="IPR008948">
    <property type="entry name" value="L-Aspartase-like"/>
</dbReference>
<comment type="catalytic activity">
    <reaction evidence="1 7">
        <text>2-(N(omega)-L-arginino)succinate = fumarate + L-arginine</text>
        <dbReference type="Rhea" id="RHEA:24020"/>
        <dbReference type="ChEBI" id="CHEBI:29806"/>
        <dbReference type="ChEBI" id="CHEBI:32682"/>
        <dbReference type="ChEBI" id="CHEBI:57472"/>
        <dbReference type="EC" id="4.3.2.1"/>
    </reaction>
</comment>
<feature type="domain" description="Argininosuccinate lyase C-terminal" evidence="9">
    <location>
        <begin position="368"/>
        <end position="435"/>
    </location>
</feature>
<evidence type="ECO:0000256" key="5">
    <source>
        <dbReference type="ARBA" id="ARBA00022605"/>
    </source>
</evidence>
<dbReference type="FunFam" id="1.10.40.30:FF:000001">
    <property type="entry name" value="Argininosuccinate lyase"/>
    <property type="match status" value="1"/>
</dbReference>
<dbReference type="EMBL" id="CP007775">
    <property type="protein sequence ID" value="AJD01181.1"/>
    <property type="molecule type" value="Genomic_DNA"/>
</dbReference>
<evidence type="ECO:0000313" key="11">
    <source>
        <dbReference type="Proteomes" id="UP000031130"/>
    </source>
</evidence>
<dbReference type="HAMAP" id="MF_00006">
    <property type="entry name" value="Arg_succ_lyase"/>
    <property type="match status" value="1"/>
</dbReference>
<comment type="similarity">
    <text evidence="7">Belongs to the lyase 1 family. Argininosuccinate lyase subfamily.</text>
</comment>
<comment type="subcellular location">
    <subcellularLocation>
        <location evidence="7">Cytoplasm</location>
    </subcellularLocation>
</comment>
<dbReference type="CDD" id="cd01359">
    <property type="entry name" value="Argininosuccinate_lyase"/>
    <property type="match status" value="1"/>
</dbReference>
<keyword evidence="4 7" id="KW-0055">Arginine biosynthesis</keyword>
<proteinExistence type="inferred from homology"/>
<dbReference type="PANTHER" id="PTHR43814">
    <property type="entry name" value="ARGININOSUCCINATE LYASE"/>
    <property type="match status" value="1"/>
</dbReference>
<dbReference type="Proteomes" id="UP000031130">
    <property type="component" value="Chromosome"/>
</dbReference>
<evidence type="ECO:0000259" key="8">
    <source>
        <dbReference type="Pfam" id="PF00206"/>
    </source>
</evidence>
<dbReference type="PRINTS" id="PR00145">
    <property type="entry name" value="ARGSUCLYASE"/>
</dbReference>
<dbReference type="UniPathway" id="UPA00068">
    <property type="reaction ID" value="UER00114"/>
</dbReference>
<dbReference type="Pfam" id="PF00206">
    <property type="entry name" value="Lyase_1"/>
    <property type="match status" value="1"/>
</dbReference>
<dbReference type="NCBIfam" id="TIGR00838">
    <property type="entry name" value="argH"/>
    <property type="match status" value="1"/>
</dbReference>
<dbReference type="PRINTS" id="PR00149">
    <property type="entry name" value="FUMRATELYASE"/>
</dbReference>
<dbReference type="InterPro" id="IPR024083">
    <property type="entry name" value="Fumarase/histidase_N"/>
</dbReference>
<evidence type="ECO:0000256" key="4">
    <source>
        <dbReference type="ARBA" id="ARBA00022571"/>
    </source>
</evidence>
<dbReference type="InterPro" id="IPR000362">
    <property type="entry name" value="Fumarate_lyase_fam"/>
</dbReference>
<keyword evidence="6 7" id="KW-0456">Lyase</keyword>
<dbReference type="Pfam" id="PF14698">
    <property type="entry name" value="ASL_C2"/>
    <property type="match status" value="1"/>
</dbReference>
<evidence type="ECO:0000256" key="1">
    <source>
        <dbReference type="ARBA" id="ARBA00000985"/>
    </source>
</evidence>
<dbReference type="Gene3D" id="1.10.275.10">
    <property type="entry name" value="Fumarase/aspartase (N-terminal domain)"/>
    <property type="match status" value="1"/>
</dbReference>
<dbReference type="HOGENOM" id="CLU_027272_2_3_7"/>
<evidence type="ECO:0000256" key="2">
    <source>
        <dbReference type="ARBA" id="ARBA00004941"/>
    </source>
</evidence>
<evidence type="ECO:0000256" key="3">
    <source>
        <dbReference type="ARBA" id="ARBA00012338"/>
    </source>
</evidence>
<dbReference type="SUPFAM" id="SSF48557">
    <property type="entry name" value="L-aspartase-like"/>
    <property type="match status" value="1"/>
</dbReference>
<dbReference type="OrthoDB" id="9769623at2"/>
<dbReference type="PROSITE" id="PS00163">
    <property type="entry name" value="FUMARATE_LYASES"/>
    <property type="match status" value="1"/>
</dbReference>